<proteinExistence type="predicted"/>
<comment type="caution">
    <text evidence="1">The sequence shown here is derived from an EMBL/GenBank/DDBJ whole genome shotgun (WGS) entry which is preliminary data.</text>
</comment>
<gene>
    <name evidence="1" type="ORF">R4F53_19980</name>
</gene>
<reference evidence="1" key="1">
    <citation type="submission" date="2023-10" db="EMBL/GenBank/DDBJ databases">
        <title>Characterization and genome sequence of Mycobacterium intracellulare ABSURDO, a novel pathogenic isolate with three colony morphotypes that vary in growth and acid-fastness.</title>
        <authorList>
            <person name="Jude B.A."/>
            <person name="Robinson R.T."/>
        </authorList>
    </citation>
    <scope>NUCLEOTIDE SEQUENCE</scope>
    <source>
        <strain evidence="1">ABSURDO Component B</strain>
    </source>
</reference>
<dbReference type="AlphaFoldDB" id="A0AAE4RF59"/>
<dbReference type="Gene3D" id="1.20.1600.10">
    <property type="entry name" value="Outer membrane efflux proteins (OEP)"/>
    <property type="match status" value="1"/>
</dbReference>
<protein>
    <recommendedName>
        <fullName evidence="3">Helix-turn-helix domain-containing protein</fullName>
    </recommendedName>
</protein>
<name>A0AAE4RF59_MYCIT</name>
<evidence type="ECO:0000313" key="1">
    <source>
        <dbReference type="EMBL" id="MDV7014570.1"/>
    </source>
</evidence>
<dbReference type="RefSeq" id="WP_317728491.1">
    <property type="nucleotide sequence ID" value="NZ_JAWLLC010000024.1"/>
</dbReference>
<evidence type="ECO:0000313" key="2">
    <source>
        <dbReference type="Proteomes" id="UP001187143"/>
    </source>
</evidence>
<dbReference type="Proteomes" id="UP001187143">
    <property type="component" value="Unassembled WGS sequence"/>
</dbReference>
<organism evidence="1 2">
    <name type="scientific">Mycobacterium intracellulare</name>
    <dbReference type="NCBI Taxonomy" id="1767"/>
    <lineage>
        <taxon>Bacteria</taxon>
        <taxon>Bacillati</taxon>
        <taxon>Actinomycetota</taxon>
        <taxon>Actinomycetes</taxon>
        <taxon>Mycobacteriales</taxon>
        <taxon>Mycobacteriaceae</taxon>
        <taxon>Mycobacterium</taxon>
        <taxon>Mycobacterium avium complex (MAC)</taxon>
    </lineage>
</organism>
<dbReference type="EMBL" id="JAWLLD010000025">
    <property type="protein sequence ID" value="MDV7014570.1"/>
    <property type="molecule type" value="Genomic_DNA"/>
</dbReference>
<evidence type="ECO:0008006" key="3">
    <source>
        <dbReference type="Google" id="ProtNLM"/>
    </source>
</evidence>
<accession>A0AAE4RF59</accession>
<sequence>MVMGSRAPRGRPVTGVREAARILGCDMRTVRRRIESGQLEGVVSSTGQRRRWFVYSDQLIAQPAGSRPAAGADHGEIAALRAEVADLRARALAAEEGERLLLAGHATLRDALRESQSALTAMLAANERMMLGTEGYRAAADNYRHAADQFREGATGYVQVVSQAQTTINMLEGVLEQYSDTIAQHITPGHPGQLDT</sequence>